<dbReference type="GO" id="GO:0004620">
    <property type="term" value="F:phospholipase activity"/>
    <property type="evidence" value="ECO:0007669"/>
    <property type="project" value="InterPro"/>
</dbReference>
<protein>
    <recommendedName>
        <fullName evidence="4">Phospholipase B1, membrane-associated</fullName>
    </recommendedName>
</protein>
<accession>A0AAD4K4B8</accession>
<dbReference type="EMBL" id="JAJJHW010001127">
    <property type="protein sequence ID" value="KAH8376660.1"/>
    <property type="molecule type" value="Genomic_DNA"/>
</dbReference>
<dbReference type="SUPFAM" id="SSF52266">
    <property type="entry name" value="SGNH hydrolase"/>
    <property type="match status" value="1"/>
</dbReference>
<dbReference type="InterPro" id="IPR036514">
    <property type="entry name" value="SGNH_hydro_sf"/>
</dbReference>
<proteinExistence type="predicted"/>
<sequence length="441" mass="50404">ISIMLLWLLLLQLLSPISSRPEAGSSDSANLATTRLLDRSGVKRLPFRLQPYDEGVYYTKLDERLRQALLNGRNYTQISVLSNIDALLAHNAKIGRLQLPVADRVSFPCDLSQGRSPEPPNDITHLRPGDIDIIAAFGDSTNAGTGILALSWRDLMTEFRGFTYAGGGIESWRTVLTLPNILKLYNPNLYGYAVSHCLTVDPNSHFNVAEPMLLFLDFPFQAHVLIDRLRKDPKVDMAKHWKMLSIHVGPNDLCAELCHRDDLEAFLRTEQRLMYETFRLLRDNVPRLLINFVIQPEIHDLLGLIRKMPNDCKGNALFFCHCHVKYNQAHFYSAAERFVNMQKEIAAMPEFQRDDFAIVNHGILRNISSLWSRNDVLDKSFMANDCIHFSQKGHAVLAKLLWNSLFAPTDFTFNEAWRSPFEHFLCPKAESQFLRTKGDLY</sequence>
<dbReference type="Pfam" id="PF00657">
    <property type="entry name" value="Lipase_GDSL"/>
    <property type="match status" value="1"/>
</dbReference>
<evidence type="ECO:0000256" key="1">
    <source>
        <dbReference type="SAM" id="SignalP"/>
    </source>
</evidence>
<evidence type="ECO:0000313" key="3">
    <source>
        <dbReference type="Proteomes" id="UP001200034"/>
    </source>
</evidence>
<evidence type="ECO:0000313" key="2">
    <source>
        <dbReference type="EMBL" id="KAH8376660.1"/>
    </source>
</evidence>
<dbReference type="PANTHER" id="PTHR21325:SF31">
    <property type="entry name" value="GH22081P-RELATED"/>
    <property type="match status" value="1"/>
</dbReference>
<comment type="caution">
    <text evidence="2">The sequence shown here is derived from an EMBL/GenBank/DDBJ whole genome shotgun (WGS) entry which is preliminary data.</text>
</comment>
<dbReference type="InterPro" id="IPR035547">
    <property type="entry name" value="Phospholipase_B"/>
</dbReference>
<feature type="chain" id="PRO_5042198118" description="Phospholipase B1, membrane-associated" evidence="1">
    <location>
        <begin position="20"/>
        <end position="441"/>
    </location>
</feature>
<dbReference type="Gene3D" id="3.40.50.1110">
    <property type="entry name" value="SGNH hydrolase"/>
    <property type="match status" value="1"/>
</dbReference>
<gene>
    <name evidence="2" type="ORF">KR093_000662</name>
</gene>
<dbReference type="CDD" id="cd01824">
    <property type="entry name" value="Phospholipase_B_like"/>
    <property type="match status" value="1"/>
</dbReference>
<feature type="signal peptide" evidence="1">
    <location>
        <begin position="1"/>
        <end position="19"/>
    </location>
</feature>
<name>A0AAD4K4B8_9MUSC</name>
<keyword evidence="3" id="KW-1185">Reference proteome</keyword>
<dbReference type="GO" id="GO:0006644">
    <property type="term" value="P:phospholipid metabolic process"/>
    <property type="evidence" value="ECO:0007669"/>
    <property type="project" value="TreeGrafter"/>
</dbReference>
<keyword evidence="1" id="KW-0732">Signal</keyword>
<reference evidence="2" key="1">
    <citation type="journal article" date="2021" name="Mol. Ecol. Resour.">
        <title>Phylogenomic analyses of the genus Drosophila reveals genomic signals of climate adaptation.</title>
        <authorList>
            <person name="Li F."/>
            <person name="Rane R.V."/>
            <person name="Luria V."/>
            <person name="Xiong Z."/>
            <person name="Chen J."/>
            <person name="Li Z."/>
            <person name="Catullo R.A."/>
            <person name="Griffin P.C."/>
            <person name="Schiffer M."/>
            <person name="Pearce S."/>
            <person name="Lee S.F."/>
            <person name="McElroy K."/>
            <person name="Stocker A."/>
            <person name="Shirriffs J."/>
            <person name="Cockerell F."/>
            <person name="Coppin C."/>
            <person name="Sgro C.M."/>
            <person name="Karger A."/>
            <person name="Cain J.W."/>
            <person name="Weber J.A."/>
            <person name="Santpere G."/>
            <person name="Kirschner M.W."/>
            <person name="Hoffmann A.A."/>
            <person name="Oakeshott J.G."/>
            <person name="Zhang G."/>
        </authorList>
    </citation>
    <scope>NUCLEOTIDE SEQUENCE</scope>
    <source>
        <strain evidence="2">BGI-SZ-2011g</strain>
    </source>
</reference>
<dbReference type="PANTHER" id="PTHR21325">
    <property type="entry name" value="PHOSPHOLIPASE B, PLB1"/>
    <property type="match status" value="1"/>
</dbReference>
<organism evidence="2 3">
    <name type="scientific">Drosophila rubida</name>
    <dbReference type="NCBI Taxonomy" id="30044"/>
    <lineage>
        <taxon>Eukaryota</taxon>
        <taxon>Metazoa</taxon>
        <taxon>Ecdysozoa</taxon>
        <taxon>Arthropoda</taxon>
        <taxon>Hexapoda</taxon>
        <taxon>Insecta</taxon>
        <taxon>Pterygota</taxon>
        <taxon>Neoptera</taxon>
        <taxon>Endopterygota</taxon>
        <taxon>Diptera</taxon>
        <taxon>Brachycera</taxon>
        <taxon>Muscomorpha</taxon>
        <taxon>Ephydroidea</taxon>
        <taxon>Drosophilidae</taxon>
        <taxon>Drosophila</taxon>
    </lineage>
</organism>
<evidence type="ECO:0008006" key="4">
    <source>
        <dbReference type="Google" id="ProtNLM"/>
    </source>
</evidence>
<dbReference type="InterPro" id="IPR001087">
    <property type="entry name" value="GDSL"/>
</dbReference>
<dbReference type="AlphaFoldDB" id="A0AAD4K4B8"/>
<feature type="non-terminal residue" evidence="2">
    <location>
        <position position="1"/>
    </location>
</feature>
<dbReference type="Proteomes" id="UP001200034">
    <property type="component" value="Unassembled WGS sequence"/>
</dbReference>
<dbReference type="InterPro" id="IPR038885">
    <property type="entry name" value="PLB1"/>
</dbReference>